<evidence type="ECO:0000313" key="1">
    <source>
        <dbReference type="EMBL" id="SDP76495.1"/>
    </source>
</evidence>
<keyword evidence="2" id="KW-1185">Reference proteome</keyword>
<evidence type="ECO:0000313" key="2">
    <source>
        <dbReference type="Proteomes" id="UP000199159"/>
    </source>
</evidence>
<dbReference type="EMBL" id="FNJU01000006">
    <property type="protein sequence ID" value="SDP76495.1"/>
    <property type="molecule type" value="Genomic_DNA"/>
</dbReference>
<organism evidence="1 2">
    <name type="scientific">Litchfieldia salsa</name>
    <dbReference type="NCBI Taxonomy" id="930152"/>
    <lineage>
        <taxon>Bacteria</taxon>
        <taxon>Bacillati</taxon>
        <taxon>Bacillota</taxon>
        <taxon>Bacilli</taxon>
        <taxon>Bacillales</taxon>
        <taxon>Bacillaceae</taxon>
        <taxon>Litchfieldia</taxon>
    </lineage>
</organism>
<reference evidence="2" key="1">
    <citation type="submission" date="2016-10" db="EMBL/GenBank/DDBJ databases">
        <authorList>
            <person name="Varghese N."/>
            <person name="Submissions S."/>
        </authorList>
    </citation>
    <scope>NUCLEOTIDE SEQUENCE [LARGE SCALE GENOMIC DNA]</scope>
    <source>
        <strain evidence="2">IBRC-M10078</strain>
    </source>
</reference>
<proteinExistence type="predicted"/>
<protein>
    <submittedName>
        <fullName evidence="1">Uncharacterized protein</fullName>
    </submittedName>
</protein>
<dbReference type="Proteomes" id="UP000199159">
    <property type="component" value="Unassembled WGS sequence"/>
</dbReference>
<sequence>MMYKKLCNQCYRASFGSSETGEWFCPTCNQDLSQAKLYEPQEKVVRPFNLVEAYSKVELYKPSAIDLTV</sequence>
<gene>
    <name evidence="1" type="ORF">SAMN05216565_106210</name>
</gene>
<dbReference type="AlphaFoldDB" id="A0A1H0VE51"/>
<accession>A0A1H0VE51</accession>
<name>A0A1H0VE51_9BACI</name>